<evidence type="ECO:0000313" key="2">
    <source>
        <dbReference type="EMBL" id="CCH32586.1"/>
    </source>
</evidence>
<keyword evidence="1" id="KW-0472">Membrane</keyword>
<accession>K0K2T8</accession>
<dbReference type="PATRIC" id="fig|1179773.3.peg.5358"/>
<organism evidence="2 3">
    <name type="scientific">Saccharothrix espanaensis (strain ATCC 51144 / DSM 44229 / JCM 9112 / NBRC 15066 / NRRL 15764)</name>
    <dbReference type="NCBI Taxonomy" id="1179773"/>
    <lineage>
        <taxon>Bacteria</taxon>
        <taxon>Bacillati</taxon>
        <taxon>Actinomycetota</taxon>
        <taxon>Actinomycetes</taxon>
        <taxon>Pseudonocardiales</taxon>
        <taxon>Pseudonocardiaceae</taxon>
        <taxon>Saccharothrix</taxon>
    </lineage>
</organism>
<protein>
    <submittedName>
        <fullName evidence="2">Uncharacterized protein</fullName>
    </submittedName>
</protein>
<dbReference type="HOGENOM" id="CLU_183069_0_0_11"/>
<keyword evidence="1" id="KW-0812">Transmembrane</keyword>
<name>K0K2T8_SACES</name>
<evidence type="ECO:0000313" key="3">
    <source>
        <dbReference type="Proteomes" id="UP000006281"/>
    </source>
</evidence>
<sequence>MTRYERRQLRRIERWFEHTDPALASVLAGRDPTVTATRRRSVLVWVTVLGFAFLLGGAVVHLPLVFAGFLLLMTAACMHVTRLRSAGTQD</sequence>
<dbReference type="RefSeq" id="WP_015102698.1">
    <property type="nucleotide sequence ID" value="NC_019673.1"/>
</dbReference>
<proteinExistence type="predicted"/>
<feature type="transmembrane region" description="Helical" evidence="1">
    <location>
        <begin position="42"/>
        <end position="60"/>
    </location>
</feature>
<dbReference type="eggNOG" id="ENOG5031XRH">
    <property type="taxonomic scope" value="Bacteria"/>
</dbReference>
<dbReference type="Pfam" id="PF11239">
    <property type="entry name" value="DUF3040"/>
    <property type="match status" value="1"/>
</dbReference>
<dbReference type="BioCyc" id="SESP1179773:BN6_RS25710-MONOMER"/>
<reference evidence="2 3" key="1">
    <citation type="journal article" date="2012" name="BMC Genomics">
        <title>Complete genome sequence of Saccharothrix espanaensis DSM 44229T and comparison to the other completely sequenced Pseudonocardiaceae.</title>
        <authorList>
            <person name="Strobel T."/>
            <person name="Al-Dilaimi A."/>
            <person name="Blom J."/>
            <person name="Gessner A."/>
            <person name="Kalinowski J."/>
            <person name="Luzhetska M."/>
            <person name="Puhler A."/>
            <person name="Szczepanowski R."/>
            <person name="Bechthold A."/>
            <person name="Ruckert C."/>
        </authorList>
    </citation>
    <scope>NUCLEOTIDE SEQUENCE [LARGE SCALE GENOMIC DNA]</scope>
    <source>
        <strain evidence="3">ATCC 51144 / DSM 44229 / JCM 9112 / NBRC 15066 / NRRL 15764</strain>
    </source>
</reference>
<dbReference type="KEGG" id="sesp:BN6_53220"/>
<gene>
    <name evidence="2" type="ordered locus">BN6_53220</name>
</gene>
<dbReference type="Proteomes" id="UP000006281">
    <property type="component" value="Chromosome"/>
</dbReference>
<keyword evidence="1" id="KW-1133">Transmembrane helix</keyword>
<dbReference type="EMBL" id="HE804045">
    <property type="protein sequence ID" value="CCH32586.1"/>
    <property type="molecule type" value="Genomic_DNA"/>
</dbReference>
<dbReference type="STRING" id="1179773.BN6_53220"/>
<keyword evidence="3" id="KW-1185">Reference proteome</keyword>
<dbReference type="OrthoDB" id="9979059at2"/>
<dbReference type="InterPro" id="IPR021401">
    <property type="entry name" value="DUF3040"/>
</dbReference>
<evidence type="ECO:0000256" key="1">
    <source>
        <dbReference type="SAM" id="Phobius"/>
    </source>
</evidence>
<dbReference type="AlphaFoldDB" id="K0K2T8"/>